<evidence type="ECO:0000256" key="3">
    <source>
        <dbReference type="ARBA" id="ARBA00022679"/>
    </source>
</evidence>
<dbReference type="GO" id="GO:0044550">
    <property type="term" value="P:secondary metabolite biosynthetic process"/>
    <property type="evidence" value="ECO:0007669"/>
    <property type="project" value="TreeGrafter"/>
</dbReference>
<dbReference type="SUPFAM" id="SSF53901">
    <property type="entry name" value="Thiolase-like"/>
    <property type="match status" value="1"/>
</dbReference>
<dbReference type="CDD" id="cd00833">
    <property type="entry name" value="PKS"/>
    <property type="match status" value="1"/>
</dbReference>
<dbReference type="InterPro" id="IPR036736">
    <property type="entry name" value="ACP-like_sf"/>
</dbReference>
<dbReference type="SUPFAM" id="SSF55048">
    <property type="entry name" value="Probable ACP-binding domain of malonyl-CoA ACP transacylase"/>
    <property type="match status" value="1"/>
</dbReference>
<feature type="region of interest" description="Disordered" evidence="5">
    <location>
        <begin position="1725"/>
        <end position="1749"/>
    </location>
</feature>
<feature type="region of interest" description="Disordered" evidence="5">
    <location>
        <begin position="55"/>
        <end position="90"/>
    </location>
</feature>
<feature type="compositionally biased region" description="Polar residues" evidence="5">
    <location>
        <begin position="1728"/>
        <end position="1746"/>
    </location>
</feature>
<dbReference type="GO" id="GO:0031177">
    <property type="term" value="F:phosphopantetheine binding"/>
    <property type="evidence" value="ECO:0007669"/>
    <property type="project" value="InterPro"/>
</dbReference>
<dbReference type="SUPFAM" id="SSF47336">
    <property type="entry name" value="ACP-like"/>
    <property type="match status" value="2"/>
</dbReference>
<proteinExistence type="predicted"/>
<dbReference type="Gene3D" id="3.40.50.1820">
    <property type="entry name" value="alpha/beta hydrolase"/>
    <property type="match status" value="1"/>
</dbReference>
<evidence type="ECO:0000256" key="5">
    <source>
        <dbReference type="SAM" id="MobiDB-lite"/>
    </source>
</evidence>
<dbReference type="Pfam" id="PF14765">
    <property type="entry name" value="PS-DH"/>
    <property type="match status" value="1"/>
</dbReference>
<dbReference type="RefSeq" id="XP_025469975.1">
    <property type="nucleotide sequence ID" value="XM_025611231.1"/>
</dbReference>
<dbReference type="Gene3D" id="3.10.129.110">
    <property type="entry name" value="Polyketide synthase dehydratase"/>
    <property type="match status" value="1"/>
</dbReference>
<dbReference type="InterPro" id="IPR016035">
    <property type="entry name" value="Acyl_Trfase/lysoPLipase"/>
</dbReference>
<feature type="domain" description="Ketosynthase family 3 (KS3)" evidence="7">
    <location>
        <begin position="489"/>
        <end position="915"/>
    </location>
</feature>
<evidence type="ECO:0000256" key="1">
    <source>
        <dbReference type="ARBA" id="ARBA00022450"/>
    </source>
</evidence>
<dbReference type="InterPro" id="IPR020841">
    <property type="entry name" value="PKS_Beta-ketoAc_synthase_dom"/>
</dbReference>
<dbReference type="NCBIfam" id="TIGR04532">
    <property type="entry name" value="PT_fungal_PKS"/>
    <property type="match status" value="1"/>
</dbReference>
<dbReference type="InterPro" id="IPR001031">
    <property type="entry name" value="Thioesterase"/>
</dbReference>
<dbReference type="InterPro" id="IPR030918">
    <property type="entry name" value="PT_fungal_PKS"/>
</dbReference>
<comment type="caution">
    <text evidence="9">The sequence shown here is derived from an EMBL/GenBank/DDBJ whole genome shotgun (WGS) entry which is preliminary data.</text>
</comment>
<accession>A0A317X3K0</accession>
<dbReference type="Gene3D" id="1.10.1200.10">
    <property type="entry name" value="ACP-like"/>
    <property type="match status" value="2"/>
</dbReference>
<dbReference type="Gene3D" id="3.40.47.10">
    <property type="match status" value="1"/>
</dbReference>
<dbReference type="InterPro" id="IPR049551">
    <property type="entry name" value="PKS_DH_C"/>
</dbReference>
<reference evidence="9 10" key="1">
    <citation type="submission" date="2016-12" db="EMBL/GenBank/DDBJ databases">
        <title>The genomes of Aspergillus section Nigri reveals drivers in fungal speciation.</title>
        <authorList>
            <consortium name="DOE Joint Genome Institute"/>
            <person name="Vesth T.C."/>
            <person name="Nybo J."/>
            <person name="Theobald S."/>
            <person name="Brandl J."/>
            <person name="Frisvad J.C."/>
            <person name="Nielsen K.F."/>
            <person name="Lyhne E.K."/>
            <person name="Kogle M.E."/>
            <person name="Kuo A."/>
            <person name="Riley R."/>
            <person name="Clum A."/>
            <person name="Nolan M."/>
            <person name="Lipzen A."/>
            <person name="Salamov A."/>
            <person name="Henrissat B."/>
            <person name="Wiebenga A."/>
            <person name="De Vries R.P."/>
            <person name="Grigoriev I.V."/>
            <person name="Mortensen U.H."/>
            <person name="Andersen M.R."/>
            <person name="Baker S.E."/>
        </authorList>
    </citation>
    <scope>NUCLEOTIDE SEQUENCE [LARGE SCALE GENOMIC DNA]</scope>
    <source>
        <strain evidence="9 10">CBS 115572</strain>
    </source>
</reference>
<dbReference type="PROSITE" id="PS52019">
    <property type="entry name" value="PKS_MFAS_DH"/>
    <property type="match status" value="1"/>
</dbReference>
<organism evidence="9 10">
    <name type="scientific">Aspergillus sclerotioniger CBS 115572</name>
    <dbReference type="NCBI Taxonomy" id="1450535"/>
    <lineage>
        <taxon>Eukaryota</taxon>
        <taxon>Fungi</taxon>
        <taxon>Dikarya</taxon>
        <taxon>Ascomycota</taxon>
        <taxon>Pezizomycotina</taxon>
        <taxon>Eurotiomycetes</taxon>
        <taxon>Eurotiomycetidae</taxon>
        <taxon>Eurotiales</taxon>
        <taxon>Aspergillaceae</taxon>
        <taxon>Aspergillus</taxon>
        <taxon>Aspergillus subgen. Circumdati</taxon>
    </lineage>
</organism>
<sequence length="2205" mass="238846">MKILTVGGNIGTPTDRASFFCTRGGRGLAGTAYGLTEVQYSSSKPSLSCYRYHDAEHPVRRSSPESPPLRRVRPTPLSSRKDGMDLKVSAPNEHQPIDAKVSTTQDLVEQISRDISMDARRIIFFGGQGSRAFSGSPFHPSEDDKTCDSSISLLLSVCHSAILQEALQHRRRGPLPAWADFDLPANAELLVSGNVIASDNAILQGVGLCVHQLVAYLRFDSTLQKRATSILLGFCSGIVPAVVLACSSTVQDYIQYSKDAVRLAYWIGYRAAELTAHLMPEQNPPGSWALSVFGKGRENLKTDLERFNVAHGATFSLRLAICFGKESFTIVGPPSSLNRFRSQCLGEQHPSEAIHIHALYHAGETGCEGLLKVLEDARREGIQFPSLADIKTALWTCHGNSSLDRNSFSGSGSLLEYAVRLILVDAADLYNTWKLITDTINHLPWDGEIITVGPGSSALLVSTTRDTRTPDEPTWINLSGVGATVGSAQDGFAIVGMSVNYPGASGKDEFWTLLENGLSAMQEIPSSRFEVQNYSSDSPECRPPRTMEARHGNFLADPFSFDHECFGISPREAKSMDPQQKLLLQGAVHALDDAGYVPNGAPSFNPDTMGCYIGAATEDYVINSMPHIDVYYSTGTLRAFLSGKISYANGWSGPSITTDTACSSSLVSIVLACRALMQGDCTAALAGGVNAITSPDMYLGLSRAHFLSATGQCKPFSVAADGYCRAEGCGLFVIKRLQDAIQEGDRIHGIIRGAEMNQSGRASSITHPHALTQQELFQKLLARTKVDPKTIGVIEAHGTGTQAGDAVETSSIHCVFGNRANPLYLTSVKGNIGHAEAASGSAGLAKILMMLRYSKIPPQVGLGVLNPRLDKLESSNIRIPTTICDWDRAIPSMPKRALLNNFGAAGSNAALVVEEYRPSFRAKGSQYARRAAYNLILCATSPGALQKLISLYVAMLEKHDPGFELQDICFTATARRQRHKYALSIVGGTLEDLMQQLQQARQCNNQILESNRKRPIVFVFSGQGGAYPGMGRELLHTAPVFRQKVTECEGVLQEIGLSNICPTRILDGAFIPSETEDGGAEWLVNSQVACFVLEYALASLLISWNIQPDIVIGHSLGEYAALVVARALSLEDALRVVAHRAKLMASKCEVGKSTMLACCQSAFVTQVIIQRSGLSHLSIACDNDMMSCVVAGPIHEIERLQEIMGAEQIRCKRLPVSLGFHSPALDPIIDELNQVTRDIRFFEPQIPIGSGLYGELHKSPIDGSYVGRQTREPVNFTGLVGFLAGIEDLQRATFIEVGPTPITLPMVRSQVSGPGTAFFNTLVKGQDAWSSLCHSLRDFNARHESVQWRHVFHGSSAKVVDLPDYPFQTQSLFFPFHERVSQVQADANSGHGVGQPRPSVFRLLQEVISLPAGPDKSLSVFGTTSRDLVEYITGHEVAGLSLCPASIYYGMVLEGLYCNREVDAQRLAVFRDISFDHPLIHASNSDISSIHLTLKDKKSDAGTTSSHTQFTFSSATSSESAAERVLCSGQTAWMSLSAISSILGRRAAYARKQIALLRGSQSRSNVLHRKVIYDIIFARVVRYSDPYQSIQDFHVSEAGLDGYGTFQVPQSTLVGGIISPVFLDTLLHAAGFIANAQGSPSDAYICHSVDSVIVAYSDIKPTDTYRFYCGLLDCGGGELLGETVAMSSDGKAVASVEGMHFKRLNLKAFTAHLSRQSGQKAQIVLPGNASSSSANPKAGHTSSSMDKTPDTTKIVLDAVSTVCAVPPSQVGLATRLVDLGFDSLMQVELWDLVGKPFPSRRIRLSFEMGTVEDIVSQVLGARNTSSVASSPRSESDECSPSNSICASITDRCGKLIPDGDAVTDRVLGLVAEICGRRGSDLDAAITMDSLGLDSLLTIELQASVRDVFGISLPLEMLSPRTTIGMLATRIAVETRPVTPVASSVASDRQAWMPEHDWIVLLQQGADTLPPLILVHDGSGTVEQYRRLSVVGCTVFGIRNPMPTGSVHWASGLMDMACRYAAAIPNVIKSRRVVLGGWSFGGVLAHEIAQRLDQCGYDTLGVLLIDSPCPLDHEPLPSAVVDHILSAETLSPSTKIALAAQFKCHAQFLADYSITGSPPPPHRRYIMLYSEQNFDTWSVCGQRYLWLESQEERLASLRKWEALLGRQLTTYNIPGNHFEPFSHDNVGTMTKALRTAYRETAGVAAT</sequence>
<dbReference type="Pfam" id="PF16073">
    <property type="entry name" value="SAT"/>
    <property type="match status" value="1"/>
</dbReference>
<keyword evidence="1" id="KW-0596">Phosphopantetheine</keyword>
<dbReference type="InterPro" id="IPR001227">
    <property type="entry name" value="Ac_transferase_dom_sf"/>
</dbReference>
<feature type="region of interest" description="N-terminal hotdog fold" evidence="4">
    <location>
        <begin position="1405"/>
        <end position="1538"/>
    </location>
</feature>
<dbReference type="InterPro" id="IPR032088">
    <property type="entry name" value="SAT"/>
</dbReference>
<dbReference type="SMART" id="SM00823">
    <property type="entry name" value="PKS_PP"/>
    <property type="match status" value="1"/>
</dbReference>
<dbReference type="Pfam" id="PF22621">
    <property type="entry name" value="CurL-like_PKS_C"/>
    <property type="match status" value="1"/>
</dbReference>
<evidence type="ECO:0000259" key="6">
    <source>
        <dbReference type="PROSITE" id="PS50075"/>
    </source>
</evidence>
<feature type="active site" description="Proton acceptor; for dehydratase activity" evidence="4">
    <location>
        <position position="1435"/>
    </location>
</feature>
<dbReference type="Gene3D" id="3.30.70.3290">
    <property type="match status" value="1"/>
</dbReference>
<dbReference type="InterPro" id="IPR016036">
    <property type="entry name" value="Malonyl_transacylase_ACP-bd"/>
</dbReference>
<dbReference type="Pfam" id="PF00550">
    <property type="entry name" value="PP-binding"/>
    <property type="match status" value="1"/>
</dbReference>
<dbReference type="PROSITE" id="PS00606">
    <property type="entry name" value="KS3_1"/>
    <property type="match status" value="1"/>
</dbReference>
<keyword evidence="2" id="KW-0597">Phosphoprotein</keyword>
<dbReference type="GO" id="GO:0006633">
    <property type="term" value="P:fatty acid biosynthetic process"/>
    <property type="evidence" value="ECO:0007669"/>
    <property type="project" value="InterPro"/>
</dbReference>
<dbReference type="PROSITE" id="PS52004">
    <property type="entry name" value="KS3_2"/>
    <property type="match status" value="1"/>
</dbReference>
<dbReference type="STRING" id="1450535.A0A317X3K0"/>
<dbReference type="InterPro" id="IPR009081">
    <property type="entry name" value="PP-bd_ACP"/>
</dbReference>
<evidence type="ECO:0000313" key="10">
    <source>
        <dbReference type="Proteomes" id="UP000246702"/>
    </source>
</evidence>
<dbReference type="SUPFAM" id="SSF53474">
    <property type="entry name" value="alpha/beta-Hydrolases"/>
    <property type="match status" value="1"/>
</dbReference>
<dbReference type="InterPro" id="IPR050091">
    <property type="entry name" value="PKS_NRPS_Biosynth_Enz"/>
</dbReference>
<dbReference type="PANTHER" id="PTHR43775">
    <property type="entry name" value="FATTY ACID SYNTHASE"/>
    <property type="match status" value="1"/>
</dbReference>
<evidence type="ECO:0000256" key="4">
    <source>
        <dbReference type="PROSITE-ProRule" id="PRU01363"/>
    </source>
</evidence>
<dbReference type="Pfam" id="PF02801">
    <property type="entry name" value="Ketoacyl-synt_C"/>
    <property type="match status" value="1"/>
</dbReference>
<dbReference type="SMART" id="SM00827">
    <property type="entry name" value="PKS_AT"/>
    <property type="match status" value="1"/>
</dbReference>
<dbReference type="PANTHER" id="PTHR43775:SF37">
    <property type="entry name" value="SI:DKEY-61P9.11"/>
    <property type="match status" value="1"/>
</dbReference>
<feature type="region of interest" description="C-terminal hotdog fold" evidence="4">
    <location>
        <begin position="1564"/>
        <end position="1710"/>
    </location>
</feature>
<evidence type="ECO:0000259" key="8">
    <source>
        <dbReference type="PROSITE" id="PS52019"/>
    </source>
</evidence>
<dbReference type="Pfam" id="PF00698">
    <property type="entry name" value="Acyl_transf_1"/>
    <property type="match status" value="1"/>
</dbReference>
<dbReference type="InterPro" id="IPR014030">
    <property type="entry name" value="Ketoacyl_synth_N"/>
</dbReference>
<dbReference type="Pfam" id="PF00109">
    <property type="entry name" value="ketoacyl-synt"/>
    <property type="match status" value="1"/>
</dbReference>
<dbReference type="GO" id="GO:0004312">
    <property type="term" value="F:fatty acid synthase activity"/>
    <property type="evidence" value="ECO:0007669"/>
    <property type="project" value="TreeGrafter"/>
</dbReference>
<dbReference type="GeneID" id="37113374"/>
<dbReference type="InterPro" id="IPR014043">
    <property type="entry name" value="Acyl_transferase_dom"/>
</dbReference>
<gene>
    <name evidence="9" type="ORF">BO94DRAFT_532952</name>
</gene>
<feature type="domain" description="PKS/mFAS DH" evidence="8">
    <location>
        <begin position="1405"/>
        <end position="1710"/>
    </location>
</feature>
<evidence type="ECO:0000313" key="9">
    <source>
        <dbReference type="EMBL" id="PWY93214.1"/>
    </source>
</evidence>
<dbReference type="InterPro" id="IPR016039">
    <property type="entry name" value="Thiolase-like"/>
</dbReference>
<dbReference type="GO" id="GO:0004315">
    <property type="term" value="F:3-oxoacyl-[acyl-carrier-protein] synthase activity"/>
    <property type="evidence" value="ECO:0007669"/>
    <property type="project" value="InterPro"/>
</dbReference>
<dbReference type="PROSITE" id="PS50075">
    <property type="entry name" value="CARRIER"/>
    <property type="match status" value="1"/>
</dbReference>
<dbReference type="Proteomes" id="UP000246702">
    <property type="component" value="Unassembled WGS sequence"/>
</dbReference>
<dbReference type="Pfam" id="PF00975">
    <property type="entry name" value="Thioesterase"/>
    <property type="match status" value="1"/>
</dbReference>
<dbReference type="InterPro" id="IPR029058">
    <property type="entry name" value="AB_hydrolase_fold"/>
</dbReference>
<evidence type="ECO:0000259" key="7">
    <source>
        <dbReference type="PROSITE" id="PS52004"/>
    </source>
</evidence>
<dbReference type="EMBL" id="MSFK01000007">
    <property type="protein sequence ID" value="PWY93214.1"/>
    <property type="molecule type" value="Genomic_DNA"/>
</dbReference>
<keyword evidence="10" id="KW-1185">Reference proteome</keyword>
<protein>
    <submittedName>
        <fullName evidence="9">Ketoacyl-synt-domain-containing protein</fullName>
    </submittedName>
</protein>
<evidence type="ECO:0000256" key="2">
    <source>
        <dbReference type="ARBA" id="ARBA00022553"/>
    </source>
</evidence>
<dbReference type="InterPro" id="IPR020806">
    <property type="entry name" value="PKS_PP-bd"/>
</dbReference>
<dbReference type="InterPro" id="IPR014031">
    <property type="entry name" value="Ketoacyl_synth_C"/>
</dbReference>
<dbReference type="OrthoDB" id="329835at2759"/>
<dbReference type="SUPFAM" id="SSF52151">
    <property type="entry name" value="FabD/lysophospholipase-like"/>
    <property type="match status" value="1"/>
</dbReference>
<dbReference type="InterPro" id="IPR018201">
    <property type="entry name" value="Ketoacyl_synth_AS"/>
</dbReference>
<keyword evidence="3" id="KW-0808">Transferase</keyword>
<dbReference type="SMART" id="SM00825">
    <property type="entry name" value="PKS_KS"/>
    <property type="match status" value="1"/>
</dbReference>
<feature type="active site" description="Proton donor; for dehydratase activity" evidence="4">
    <location>
        <position position="1624"/>
    </location>
</feature>
<dbReference type="InterPro" id="IPR049900">
    <property type="entry name" value="PKS_mFAS_DH"/>
</dbReference>
<dbReference type="Gene3D" id="3.40.366.10">
    <property type="entry name" value="Malonyl-Coenzyme A Acyl Carrier Protein, domain 2"/>
    <property type="match status" value="2"/>
</dbReference>
<dbReference type="InterPro" id="IPR042104">
    <property type="entry name" value="PKS_dehydratase_sf"/>
</dbReference>
<feature type="domain" description="Carrier" evidence="6">
    <location>
        <begin position="1860"/>
        <end position="1934"/>
    </location>
</feature>
<name>A0A317X3K0_9EURO</name>